<keyword evidence="3" id="KW-1185">Reference proteome</keyword>
<name>A0A1N7JK35_9FLAO</name>
<evidence type="ECO:0000259" key="1">
    <source>
        <dbReference type="Pfam" id="PF20545"/>
    </source>
</evidence>
<evidence type="ECO:0000313" key="3">
    <source>
        <dbReference type="Proteomes" id="UP000185839"/>
    </source>
</evidence>
<dbReference type="InterPro" id="IPR046647">
    <property type="entry name" value="DUF6759"/>
</dbReference>
<dbReference type="Pfam" id="PF20545">
    <property type="entry name" value="DUF6759"/>
    <property type="match status" value="1"/>
</dbReference>
<proteinExistence type="predicted"/>
<protein>
    <recommendedName>
        <fullName evidence="1">DUF6759 domain-containing protein</fullName>
    </recommendedName>
</protein>
<dbReference type="OrthoDB" id="1451508at2"/>
<feature type="domain" description="DUF6759" evidence="1">
    <location>
        <begin position="108"/>
        <end position="197"/>
    </location>
</feature>
<organism evidence="2 3">
    <name type="scientific">Kaistella chaponensis</name>
    <dbReference type="NCBI Taxonomy" id="713588"/>
    <lineage>
        <taxon>Bacteria</taxon>
        <taxon>Pseudomonadati</taxon>
        <taxon>Bacteroidota</taxon>
        <taxon>Flavobacteriia</taxon>
        <taxon>Flavobacteriales</taxon>
        <taxon>Weeksellaceae</taxon>
        <taxon>Chryseobacterium group</taxon>
        <taxon>Kaistella</taxon>
    </lineage>
</organism>
<accession>A0A1N7JK35</accession>
<reference evidence="3" key="1">
    <citation type="submission" date="2017-01" db="EMBL/GenBank/DDBJ databases">
        <authorList>
            <person name="Varghese N."/>
            <person name="Submissions S."/>
        </authorList>
    </citation>
    <scope>NUCLEOTIDE SEQUENCE [LARGE SCALE GENOMIC DNA]</scope>
    <source>
        <strain evidence="3">DSM 23145</strain>
    </source>
</reference>
<gene>
    <name evidence="2" type="ORF">SAMN05421789_102156</name>
</gene>
<dbReference type="Proteomes" id="UP000185839">
    <property type="component" value="Unassembled WGS sequence"/>
</dbReference>
<dbReference type="EMBL" id="FTOI01000002">
    <property type="protein sequence ID" value="SIS49606.1"/>
    <property type="molecule type" value="Genomic_DNA"/>
</dbReference>
<dbReference type="STRING" id="713588.SAMN05421789_102156"/>
<dbReference type="RefSeq" id="WP_076385138.1">
    <property type="nucleotide sequence ID" value="NZ_FTOI01000002.1"/>
</dbReference>
<sequence length="216" mass="24287">MKKIIFAIALFSALSISAQKRKSDILKSVNISEIESFLKTAHPDDPRRTVLKPKLIALKNAAWMKPGESKKYAVQANVVQIPKDILKLKQNSEAEEFKKLMAETQDIKKEKTVKLLNQLFTDQLDSNEAILLFQNKSDCNVVLRVEGKEYYNLAVPAKGENTLVLKKGNYQLSANVCNVKYLSEKSIIKNIMISLNEPVLQVTNKKVTESNGTSSF</sequence>
<dbReference type="AlphaFoldDB" id="A0A1N7JK35"/>
<evidence type="ECO:0000313" key="2">
    <source>
        <dbReference type="EMBL" id="SIS49606.1"/>
    </source>
</evidence>